<dbReference type="Proteomes" id="UP001652700">
    <property type="component" value="Unplaced"/>
</dbReference>
<evidence type="ECO:0000256" key="2">
    <source>
        <dbReference type="ARBA" id="ARBA00009415"/>
    </source>
</evidence>
<dbReference type="EnsemblMetazoa" id="XM_050646466.1">
    <property type="protein sequence ID" value="XP_050502423.1"/>
    <property type="gene ID" value="LOC126881848"/>
</dbReference>
<dbReference type="InParanoid" id="A0A6P7FZD3"/>
<accession>A0A6P7FZD3</accession>
<evidence type="ECO:0000313" key="6">
    <source>
        <dbReference type="EnsemblMetazoa" id="XP_050502423.1"/>
    </source>
</evidence>
<evidence type="ECO:0000313" key="7">
    <source>
        <dbReference type="Proteomes" id="UP001652700"/>
    </source>
</evidence>
<dbReference type="GO" id="GO:0005929">
    <property type="term" value="C:cilium"/>
    <property type="evidence" value="ECO:0007669"/>
    <property type="project" value="UniProtKB-SubCell"/>
</dbReference>
<reference evidence="6" key="2">
    <citation type="submission" date="2025-05" db="UniProtKB">
        <authorList>
            <consortium name="EnsemblMetazoa"/>
        </authorList>
    </citation>
    <scope>IDENTIFICATION</scope>
</reference>
<dbReference type="PANTHER" id="PTHR16011">
    <property type="entry name" value="IFT57/HIPPI"/>
    <property type="match status" value="1"/>
</dbReference>
<comment type="subcellular location">
    <subcellularLocation>
        <location evidence="1">Cell projection</location>
        <location evidence="1">Cilium</location>
    </subcellularLocation>
</comment>
<reference evidence="8" key="1">
    <citation type="submission" date="2025-04" db="UniProtKB">
        <authorList>
            <consortium name="RefSeq"/>
        </authorList>
    </citation>
    <scope>IDENTIFICATION</scope>
    <source>
        <tissue evidence="8">Whole insect</tissue>
    </source>
</reference>
<dbReference type="GO" id="GO:0030992">
    <property type="term" value="C:intraciliary transport particle B"/>
    <property type="evidence" value="ECO:0007669"/>
    <property type="project" value="TreeGrafter"/>
</dbReference>
<keyword evidence="3" id="KW-0969">Cilium</keyword>
<comment type="similarity">
    <text evidence="2">Belongs to the IFT57 family.</text>
</comment>
<dbReference type="PANTHER" id="PTHR16011:SF0">
    <property type="entry name" value="INTRAFLAGELLAR TRANSPORT PROTEIN 57 HOMOLOG"/>
    <property type="match status" value="1"/>
</dbReference>
<dbReference type="GO" id="GO:0005794">
    <property type="term" value="C:Golgi apparatus"/>
    <property type="evidence" value="ECO:0007669"/>
    <property type="project" value="TreeGrafter"/>
</dbReference>
<sequence>MMRNETRILSDKDQEVSFSSYVQMDDLLDKLKLLNYESEFLSGLKIKPIHKYYFIVTKNPGEQFYLFSLLAAWLIRKNGKPFENPQEFDDPNETIDRIINEVKQNGMTVDFSPNKLKQGVGEYVVAILDYLTNIALTKNNIILKRPKPPEEKEEEAEVLDDESEINLDRIEEEMIAAYSDDSDEENIFRLDELKPTKKEIQVTELKSNVDEETWKLEVERVLPMLKVTVKNDSRDWRSHLEQMKQHQSTIDNTFGTAKGQLEKLHKEITSTLDKVNNREKYFNRELESVLEEYRSLQDQLSKLKDAYKNVSTGVAERNRELHKLTEKLETVKQQMEERGSSMTDGTPLVNIKKSVAKVKSEIIDMDVRIGVLECVLLQTKLREEKQIENEFGQSISVF</sequence>
<dbReference type="GO" id="GO:0005815">
    <property type="term" value="C:microtubule organizing center"/>
    <property type="evidence" value="ECO:0007669"/>
    <property type="project" value="TreeGrafter"/>
</dbReference>
<keyword evidence="4" id="KW-0966">Cell projection</keyword>
<organism evidence="8">
    <name type="scientific">Diabrotica virgifera virgifera</name>
    <name type="common">western corn rootworm</name>
    <dbReference type="NCBI Taxonomy" id="50390"/>
    <lineage>
        <taxon>Eukaryota</taxon>
        <taxon>Metazoa</taxon>
        <taxon>Ecdysozoa</taxon>
        <taxon>Arthropoda</taxon>
        <taxon>Hexapoda</taxon>
        <taxon>Insecta</taxon>
        <taxon>Pterygota</taxon>
        <taxon>Neoptera</taxon>
        <taxon>Endopterygota</taxon>
        <taxon>Coleoptera</taxon>
        <taxon>Polyphaga</taxon>
        <taxon>Cucujiformia</taxon>
        <taxon>Chrysomeloidea</taxon>
        <taxon>Chrysomelidae</taxon>
        <taxon>Galerucinae</taxon>
        <taxon>Diabroticina</taxon>
        <taxon>Diabroticites</taxon>
        <taxon>Diabrotica</taxon>
    </lineage>
</organism>
<dbReference type="GO" id="GO:0042073">
    <property type="term" value="P:intraciliary transport"/>
    <property type="evidence" value="ECO:0007669"/>
    <property type="project" value="TreeGrafter"/>
</dbReference>
<dbReference type="GO" id="GO:1905515">
    <property type="term" value="P:non-motile cilium assembly"/>
    <property type="evidence" value="ECO:0007669"/>
    <property type="project" value="TreeGrafter"/>
</dbReference>
<evidence type="ECO:0000256" key="3">
    <source>
        <dbReference type="ARBA" id="ARBA00023069"/>
    </source>
</evidence>
<feature type="coiled-coil region" evidence="5">
    <location>
        <begin position="283"/>
        <end position="338"/>
    </location>
</feature>
<dbReference type="Pfam" id="PF10498">
    <property type="entry name" value="IFT57"/>
    <property type="match status" value="1"/>
</dbReference>
<dbReference type="OrthoDB" id="423881at2759"/>
<proteinExistence type="inferred from homology"/>
<keyword evidence="5" id="KW-0175">Coiled coil</keyword>
<gene>
    <name evidence="8" type="primary">LOC114335860</name>
</gene>
<dbReference type="RefSeq" id="XP_028141949.1">
    <property type="nucleotide sequence ID" value="XM_028286148.1"/>
</dbReference>
<protein>
    <submittedName>
        <fullName evidence="8">Intraflagellar transport protein 57 homolog</fullName>
    </submittedName>
</protein>
<dbReference type="AlphaFoldDB" id="A0A6P7FZD3"/>
<evidence type="ECO:0000256" key="4">
    <source>
        <dbReference type="ARBA" id="ARBA00023273"/>
    </source>
</evidence>
<evidence type="ECO:0000313" key="8">
    <source>
        <dbReference type="RefSeq" id="XP_028141949.1"/>
    </source>
</evidence>
<dbReference type="InterPro" id="IPR019530">
    <property type="entry name" value="Intra-flagellar_transport_57"/>
</dbReference>
<keyword evidence="7" id="KW-1185">Reference proteome</keyword>
<evidence type="ECO:0000256" key="5">
    <source>
        <dbReference type="SAM" id="Coils"/>
    </source>
</evidence>
<name>A0A6P7FZD3_DIAVI</name>
<evidence type="ECO:0000256" key="1">
    <source>
        <dbReference type="ARBA" id="ARBA00004138"/>
    </source>
</evidence>
<dbReference type="FunCoup" id="A0A6P7FZD3">
    <property type="interactions" value="132"/>
</dbReference>